<name>A0A8J7SKB8_9PROT</name>
<gene>
    <name evidence="2" type="ORF">KAJ83_15205</name>
</gene>
<keyword evidence="1" id="KW-0472">Membrane</keyword>
<dbReference type="AlphaFoldDB" id="A0A8J7SKB8"/>
<evidence type="ECO:0000313" key="2">
    <source>
        <dbReference type="EMBL" id="MBP5858368.1"/>
    </source>
</evidence>
<accession>A0A8J7SKB8</accession>
<evidence type="ECO:0000313" key="3">
    <source>
        <dbReference type="Proteomes" id="UP000672602"/>
    </source>
</evidence>
<organism evidence="2 3">
    <name type="scientific">Marivibrio halodurans</name>
    <dbReference type="NCBI Taxonomy" id="2039722"/>
    <lineage>
        <taxon>Bacteria</taxon>
        <taxon>Pseudomonadati</taxon>
        <taxon>Pseudomonadota</taxon>
        <taxon>Alphaproteobacteria</taxon>
        <taxon>Rhodospirillales</taxon>
        <taxon>Rhodospirillaceae</taxon>
        <taxon>Marivibrio</taxon>
    </lineage>
</organism>
<keyword evidence="1" id="KW-0812">Transmembrane</keyword>
<dbReference type="EMBL" id="JAGMWN010000007">
    <property type="protein sequence ID" value="MBP5858368.1"/>
    <property type="molecule type" value="Genomic_DNA"/>
</dbReference>
<keyword evidence="3" id="KW-1185">Reference proteome</keyword>
<reference evidence="2" key="1">
    <citation type="submission" date="2021-04" db="EMBL/GenBank/DDBJ databases">
        <authorList>
            <person name="Zhang D.-C."/>
        </authorList>
    </citation>
    <scope>NUCLEOTIDE SEQUENCE</scope>
    <source>
        <strain evidence="2">CGMCC 1.15697</strain>
    </source>
</reference>
<dbReference type="RefSeq" id="WP_210682950.1">
    <property type="nucleotide sequence ID" value="NZ_JAGMWN010000007.1"/>
</dbReference>
<feature type="transmembrane region" description="Helical" evidence="1">
    <location>
        <begin position="38"/>
        <end position="56"/>
    </location>
</feature>
<dbReference type="Pfam" id="PF11804">
    <property type="entry name" value="DUF3325"/>
    <property type="match status" value="1"/>
</dbReference>
<keyword evidence="1" id="KW-1133">Transmembrane helix</keyword>
<dbReference type="InterPro" id="IPR021762">
    <property type="entry name" value="DUF3325"/>
</dbReference>
<sequence length="115" mass="11708">MIALALAVSYIGMLVLCLAMDRHGRDVLGRVPGRGGRLAARLLGSALLAGALVLCFDRWGHAIGTTAWLGLVTVAGLVLILLLPFSVRAAGTGARMACLLAPLPVGAMAMGVFAG</sequence>
<dbReference type="Proteomes" id="UP000672602">
    <property type="component" value="Unassembled WGS sequence"/>
</dbReference>
<comment type="caution">
    <text evidence="2">The sequence shown here is derived from an EMBL/GenBank/DDBJ whole genome shotgun (WGS) entry which is preliminary data.</text>
</comment>
<protein>
    <submittedName>
        <fullName evidence="2">DUF3325 domain-containing protein</fullName>
    </submittedName>
</protein>
<proteinExistence type="predicted"/>
<evidence type="ECO:0000256" key="1">
    <source>
        <dbReference type="SAM" id="Phobius"/>
    </source>
</evidence>
<feature type="transmembrane region" description="Helical" evidence="1">
    <location>
        <begin position="68"/>
        <end position="87"/>
    </location>
</feature>
<feature type="transmembrane region" description="Helical" evidence="1">
    <location>
        <begin position="93"/>
        <end position="114"/>
    </location>
</feature>